<accession>A0A1M7GE73</accession>
<dbReference type="PANTHER" id="PTHR37302:SF1">
    <property type="entry name" value="PROTEIN DINB"/>
    <property type="match status" value="1"/>
</dbReference>
<evidence type="ECO:0000313" key="4">
    <source>
        <dbReference type="EMBL" id="SHM14560.1"/>
    </source>
</evidence>
<dbReference type="RefSeq" id="WP_073012257.1">
    <property type="nucleotide sequence ID" value="NZ_FRBW01000002.1"/>
</dbReference>
<feature type="binding site" evidence="3">
    <location>
        <position position="49"/>
    </location>
    <ligand>
        <name>a divalent metal cation</name>
        <dbReference type="ChEBI" id="CHEBI:60240"/>
    </ligand>
</feature>
<dbReference type="STRING" id="735517.SAMN05444272_1898"/>
<dbReference type="PANTHER" id="PTHR37302">
    <property type="entry name" value="SLR1116 PROTEIN"/>
    <property type="match status" value="1"/>
</dbReference>
<evidence type="ECO:0000256" key="1">
    <source>
        <dbReference type="ARBA" id="ARBA00008635"/>
    </source>
</evidence>
<dbReference type="Pfam" id="PF05163">
    <property type="entry name" value="DinB"/>
    <property type="match status" value="1"/>
</dbReference>
<dbReference type="EMBL" id="FRBW01000002">
    <property type="protein sequence ID" value="SHM14560.1"/>
    <property type="molecule type" value="Genomic_DNA"/>
</dbReference>
<dbReference type="GO" id="GO:0046872">
    <property type="term" value="F:metal ion binding"/>
    <property type="evidence" value="ECO:0007669"/>
    <property type="project" value="UniProtKB-KW"/>
</dbReference>
<feature type="binding site" evidence="3">
    <location>
        <position position="134"/>
    </location>
    <ligand>
        <name>a divalent metal cation</name>
        <dbReference type="ChEBI" id="CHEBI:60240"/>
    </ligand>
</feature>
<proteinExistence type="inferred from homology"/>
<dbReference type="OrthoDB" id="9807509at2"/>
<evidence type="ECO:0000256" key="3">
    <source>
        <dbReference type="PIRSR" id="PIRSR607837-1"/>
    </source>
</evidence>
<feature type="binding site" evidence="3">
    <location>
        <position position="138"/>
    </location>
    <ligand>
        <name>a divalent metal cation</name>
        <dbReference type="ChEBI" id="CHEBI:60240"/>
    </ligand>
</feature>
<dbReference type="InterPro" id="IPR007837">
    <property type="entry name" value="DinB"/>
</dbReference>
<name>A0A1M7GE73_9HYPH</name>
<keyword evidence="2 3" id="KW-0479">Metal-binding</keyword>
<dbReference type="Gene3D" id="1.20.120.450">
    <property type="entry name" value="dinb family like domain"/>
    <property type="match status" value="1"/>
</dbReference>
<evidence type="ECO:0000313" key="5">
    <source>
        <dbReference type="Proteomes" id="UP000186002"/>
    </source>
</evidence>
<keyword evidence="5" id="KW-1185">Reference proteome</keyword>
<organism evidence="4 5">
    <name type="scientific">Roseibium suaedae</name>
    <dbReference type="NCBI Taxonomy" id="735517"/>
    <lineage>
        <taxon>Bacteria</taxon>
        <taxon>Pseudomonadati</taxon>
        <taxon>Pseudomonadota</taxon>
        <taxon>Alphaproteobacteria</taxon>
        <taxon>Hyphomicrobiales</taxon>
        <taxon>Stappiaceae</taxon>
        <taxon>Roseibium</taxon>
    </lineage>
</organism>
<evidence type="ECO:0000256" key="2">
    <source>
        <dbReference type="ARBA" id="ARBA00022723"/>
    </source>
</evidence>
<dbReference type="Proteomes" id="UP000186002">
    <property type="component" value="Unassembled WGS sequence"/>
</dbReference>
<reference evidence="4 5" key="1">
    <citation type="submission" date="2016-11" db="EMBL/GenBank/DDBJ databases">
        <authorList>
            <person name="Jaros S."/>
            <person name="Januszkiewicz K."/>
            <person name="Wedrychowicz H."/>
        </authorList>
    </citation>
    <scope>NUCLEOTIDE SEQUENCE [LARGE SCALE GENOMIC DNA]</scope>
    <source>
        <strain evidence="4 5">DSM 22153</strain>
    </source>
</reference>
<dbReference type="InterPro" id="IPR034660">
    <property type="entry name" value="DinB/YfiT-like"/>
</dbReference>
<gene>
    <name evidence="4" type="ORF">SAMN05444272_1898</name>
</gene>
<sequence length="163" mass="18719">MDPALYRAFAHYNSWMTRQVYAACADMPDAERRQDRGAFFKSIHSTLNHILFGDRVWMGRFTGRSYDHKGMGADIFESFADLQEAHLAMSDEISQWVETLDADWLSGDLTWTSTDGKRTSSRPRWLLVSHLFNHQTHHRGQITTLLSQSGRDVGVTDLPFIPQ</sequence>
<dbReference type="AlphaFoldDB" id="A0A1M7GE73"/>
<dbReference type="SUPFAM" id="SSF109854">
    <property type="entry name" value="DinB/YfiT-like putative metalloenzymes"/>
    <property type="match status" value="1"/>
</dbReference>
<comment type="similarity">
    <text evidence="1">Belongs to the DinB family.</text>
</comment>
<protein>
    <submittedName>
        <fullName evidence="4">Uncharacterized damage-inducible protein DinB (Forms a four-helix bundle)</fullName>
    </submittedName>
</protein>